<comment type="caution">
    <text evidence="2">The sequence shown here is derived from an EMBL/GenBank/DDBJ whole genome shotgun (WGS) entry which is preliminary data.</text>
</comment>
<protein>
    <submittedName>
        <fullName evidence="2">Uncharacterized protein</fullName>
    </submittedName>
</protein>
<dbReference type="AlphaFoldDB" id="A0A8X6LMN7"/>
<reference evidence="2" key="1">
    <citation type="submission" date="2020-07" db="EMBL/GenBank/DDBJ databases">
        <title>Multicomponent nature underlies the extraordinary mechanical properties of spider dragline silk.</title>
        <authorList>
            <person name="Kono N."/>
            <person name="Nakamura H."/>
            <person name="Mori M."/>
            <person name="Yoshida Y."/>
            <person name="Ohtoshi R."/>
            <person name="Malay A.D."/>
            <person name="Moran D.A.P."/>
            <person name="Tomita M."/>
            <person name="Numata K."/>
            <person name="Arakawa K."/>
        </authorList>
    </citation>
    <scope>NUCLEOTIDE SEQUENCE</scope>
</reference>
<organism evidence="2 3">
    <name type="scientific">Trichonephila clavata</name>
    <name type="common">Joro spider</name>
    <name type="synonym">Nephila clavata</name>
    <dbReference type="NCBI Taxonomy" id="2740835"/>
    <lineage>
        <taxon>Eukaryota</taxon>
        <taxon>Metazoa</taxon>
        <taxon>Ecdysozoa</taxon>
        <taxon>Arthropoda</taxon>
        <taxon>Chelicerata</taxon>
        <taxon>Arachnida</taxon>
        <taxon>Araneae</taxon>
        <taxon>Araneomorphae</taxon>
        <taxon>Entelegynae</taxon>
        <taxon>Araneoidea</taxon>
        <taxon>Nephilidae</taxon>
        <taxon>Trichonephila</taxon>
    </lineage>
</organism>
<keyword evidence="3" id="KW-1185">Reference proteome</keyword>
<gene>
    <name evidence="2" type="ORF">TNCT_509551</name>
</gene>
<feature type="compositionally biased region" description="Basic and acidic residues" evidence="1">
    <location>
        <begin position="8"/>
        <end position="24"/>
    </location>
</feature>
<proteinExistence type="predicted"/>
<feature type="region of interest" description="Disordered" evidence="1">
    <location>
        <begin position="1"/>
        <end position="38"/>
    </location>
</feature>
<accession>A0A8X6LMN7</accession>
<evidence type="ECO:0000256" key="1">
    <source>
        <dbReference type="SAM" id="MobiDB-lite"/>
    </source>
</evidence>
<evidence type="ECO:0000313" key="2">
    <source>
        <dbReference type="EMBL" id="GFR13947.1"/>
    </source>
</evidence>
<sequence length="38" mass="4344">PIKIRKSYPLEKKRHDVSNDKESLESSLEFARGSGVKN</sequence>
<dbReference type="Proteomes" id="UP000887116">
    <property type="component" value="Unassembled WGS sequence"/>
</dbReference>
<evidence type="ECO:0000313" key="3">
    <source>
        <dbReference type="Proteomes" id="UP000887116"/>
    </source>
</evidence>
<name>A0A8X6LMN7_TRICU</name>
<feature type="non-terminal residue" evidence="2">
    <location>
        <position position="1"/>
    </location>
</feature>
<dbReference type="EMBL" id="BMAO01027012">
    <property type="protein sequence ID" value="GFR13947.1"/>
    <property type="molecule type" value="Genomic_DNA"/>
</dbReference>